<sequence>MTITPFVEAKFFSRFSPANFSFKFYLSFSKTSFRVSLIVNAKSNIFASWTTLISLRTDVGELHVHHGFESSPYRDAGFIRSKESR</sequence>
<keyword evidence="2" id="KW-1185">Reference proteome</keyword>
<evidence type="ECO:0000313" key="2">
    <source>
        <dbReference type="Proteomes" id="UP000094570"/>
    </source>
</evidence>
<dbReference type="STRING" id="1008305.A4H02_08660"/>
<accession>A0A1E3G0R1</accession>
<gene>
    <name evidence="1" type="ORF">A4H02_08660</name>
</gene>
<dbReference type="EMBL" id="LWAF01000018">
    <property type="protein sequence ID" value="ODN29815.1"/>
    <property type="molecule type" value="Genomic_DNA"/>
</dbReference>
<protein>
    <submittedName>
        <fullName evidence="1">Uncharacterized protein</fullName>
    </submittedName>
</protein>
<evidence type="ECO:0000313" key="1">
    <source>
        <dbReference type="EMBL" id="ODN29815.1"/>
    </source>
</evidence>
<dbReference type="Proteomes" id="UP000094570">
    <property type="component" value="Unassembled WGS sequence"/>
</dbReference>
<organism evidence="1 2">
    <name type="scientific">Fervidobacterium thailandense</name>
    <dbReference type="NCBI Taxonomy" id="1008305"/>
    <lineage>
        <taxon>Bacteria</taxon>
        <taxon>Thermotogati</taxon>
        <taxon>Thermotogota</taxon>
        <taxon>Thermotogae</taxon>
        <taxon>Thermotogales</taxon>
        <taxon>Fervidobacteriaceae</taxon>
        <taxon>Fervidobacterium</taxon>
    </lineage>
</organism>
<proteinExistence type="predicted"/>
<comment type="caution">
    <text evidence="1">The sequence shown here is derived from an EMBL/GenBank/DDBJ whole genome shotgun (WGS) entry which is preliminary data.</text>
</comment>
<dbReference type="AlphaFoldDB" id="A0A1E3G0R1"/>
<name>A0A1E3G0R1_9BACT</name>
<reference evidence="2" key="1">
    <citation type="submission" date="2016-04" db="EMBL/GenBank/DDBJ databases">
        <title>The genome sequence project of a novel Fervidobacterium isolate from a hot spring in Thailand.</title>
        <authorList>
            <person name="Gonzalez J.M."/>
            <person name="Cuecas A."/>
            <person name="Kanoksilapatham W."/>
        </authorList>
    </citation>
    <scope>NUCLEOTIDE SEQUENCE [LARGE SCALE GENOMIC DNA]</scope>
    <source>
        <strain evidence="2">FC2004</strain>
    </source>
</reference>